<dbReference type="AlphaFoldDB" id="A0A8T0FHA6"/>
<dbReference type="Proteomes" id="UP000807504">
    <property type="component" value="Unassembled WGS sequence"/>
</dbReference>
<accession>A0A8T0FHA6</accession>
<feature type="coiled-coil region" evidence="8">
    <location>
        <begin position="117"/>
        <end position="144"/>
    </location>
</feature>
<dbReference type="FunFam" id="3.30.70.270:FF:000020">
    <property type="entry name" value="Transposon Tf2-6 polyprotein-like Protein"/>
    <property type="match status" value="1"/>
</dbReference>
<dbReference type="PANTHER" id="PTHR37984:SF5">
    <property type="entry name" value="PROTEIN NYNRIN-LIKE"/>
    <property type="match status" value="1"/>
</dbReference>
<dbReference type="PROSITE" id="PS50158">
    <property type="entry name" value="ZF_CCHC"/>
    <property type="match status" value="1"/>
</dbReference>
<dbReference type="FunFam" id="3.10.20.370:FF:000001">
    <property type="entry name" value="Retrovirus-related Pol polyprotein from transposon 17.6-like protein"/>
    <property type="match status" value="1"/>
</dbReference>
<keyword evidence="2" id="KW-0808">Transferase</keyword>
<evidence type="ECO:0000256" key="1">
    <source>
        <dbReference type="ARBA" id="ARBA00012493"/>
    </source>
</evidence>
<keyword evidence="7" id="KW-0862">Zinc</keyword>
<comment type="caution">
    <text evidence="10">The sequence shown here is derived from an EMBL/GenBank/DDBJ whole genome shotgun (WGS) entry which is preliminary data.</text>
</comment>
<evidence type="ECO:0000256" key="6">
    <source>
        <dbReference type="ARBA" id="ARBA00023268"/>
    </source>
</evidence>
<feature type="coiled-coil region" evidence="8">
    <location>
        <begin position="10"/>
        <end position="55"/>
    </location>
</feature>
<keyword evidence="11" id="KW-1185">Reference proteome</keyword>
<dbReference type="InterPro" id="IPR001878">
    <property type="entry name" value="Znf_CCHC"/>
</dbReference>
<evidence type="ECO:0000256" key="2">
    <source>
        <dbReference type="ARBA" id="ARBA00022695"/>
    </source>
</evidence>
<dbReference type="Pfam" id="PF00078">
    <property type="entry name" value="RVT_1"/>
    <property type="match status" value="1"/>
</dbReference>
<keyword evidence="2" id="KW-0548">Nucleotidyltransferase</keyword>
<keyword evidence="7" id="KW-0479">Metal-binding</keyword>
<keyword evidence="7" id="KW-0863">Zinc-finger</keyword>
<dbReference type="Gene3D" id="3.10.20.370">
    <property type="match status" value="1"/>
</dbReference>
<dbReference type="GO" id="GO:0003964">
    <property type="term" value="F:RNA-directed DNA polymerase activity"/>
    <property type="evidence" value="ECO:0007669"/>
    <property type="project" value="UniProtKB-KW"/>
</dbReference>
<dbReference type="EMBL" id="JABXBU010000011">
    <property type="protein sequence ID" value="KAF8790657.1"/>
    <property type="molecule type" value="Genomic_DNA"/>
</dbReference>
<evidence type="ECO:0000313" key="11">
    <source>
        <dbReference type="Proteomes" id="UP000807504"/>
    </source>
</evidence>
<keyword evidence="8" id="KW-0175">Coiled coil</keyword>
<dbReference type="GO" id="GO:0004519">
    <property type="term" value="F:endonuclease activity"/>
    <property type="evidence" value="ECO:0007669"/>
    <property type="project" value="UniProtKB-KW"/>
</dbReference>
<name>A0A8T0FHA6_ARGBR</name>
<keyword evidence="5" id="KW-0695">RNA-directed DNA polymerase</keyword>
<organism evidence="10 11">
    <name type="scientific">Argiope bruennichi</name>
    <name type="common">Wasp spider</name>
    <name type="synonym">Aranea bruennichi</name>
    <dbReference type="NCBI Taxonomy" id="94029"/>
    <lineage>
        <taxon>Eukaryota</taxon>
        <taxon>Metazoa</taxon>
        <taxon>Ecdysozoa</taxon>
        <taxon>Arthropoda</taxon>
        <taxon>Chelicerata</taxon>
        <taxon>Arachnida</taxon>
        <taxon>Araneae</taxon>
        <taxon>Araneomorphae</taxon>
        <taxon>Entelegynae</taxon>
        <taxon>Araneoidea</taxon>
        <taxon>Araneidae</taxon>
        <taxon>Argiope</taxon>
    </lineage>
</organism>
<evidence type="ECO:0000313" key="10">
    <source>
        <dbReference type="EMBL" id="KAF8790657.1"/>
    </source>
</evidence>
<dbReference type="PANTHER" id="PTHR37984">
    <property type="entry name" value="PROTEIN CBG26694"/>
    <property type="match status" value="1"/>
</dbReference>
<dbReference type="EC" id="2.7.7.49" evidence="1"/>
<dbReference type="InterPro" id="IPR050951">
    <property type="entry name" value="Retrovirus_Pol_polyprotein"/>
</dbReference>
<evidence type="ECO:0000256" key="7">
    <source>
        <dbReference type="PROSITE-ProRule" id="PRU00047"/>
    </source>
</evidence>
<evidence type="ECO:0000256" key="8">
    <source>
        <dbReference type="SAM" id="Coils"/>
    </source>
</evidence>
<proteinExistence type="predicted"/>
<reference evidence="10" key="2">
    <citation type="submission" date="2020-06" db="EMBL/GenBank/DDBJ databases">
        <authorList>
            <person name="Sheffer M."/>
        </authorList>
    </citation>
    <scope>NUCLEOTIDE SEQUENCE</scope>
</reference>
<dbReference type="InterPro" id="IPR000477">
    <property type="entry name" value="RT_dom"/>
</dbReference>
<keyword evidence="4" id="KW-0378">Hydrolase</keyword>
<sequence length="845" mass="96336">MQRVTRKMDMDKTNSLLEKLAEQMNEIKTEMKAGQEELKKDIVRVKEEFSNIVQEKMNVIEDKVASCDDKVITVESKILKIEESLDKKVRKNIEKEFEQKFGKEIKDHLDKPIDKEGQKCKEALENVNKEIESLKKQVLNRHEESKFTMALEANGGNPQAKAFYLATSLRGDAADILEMCLCLFRESKGMISKPYRVRLSCAFSNCPVDISQDLALQHFIDSVRDPETQKEPRLANVKSIGSALVYAHKIEATQQAAHKDRHSIRAISVTDSGFDFLKQIEDLRREIRSLKERKGGRNTEIQCWTCGAAGHVRRNCQIYITLFGLQAALESSQKIITKIDISLSPKTEYVIPGLVADNRKFRFGVMDYPDTGSARVLVASSVVDLLKPVIPVRVANISDKTKIIQKGEVLAGCAPVTCVDRKCNNQDLFTDDLVRELLKDTDLDEKQRCAAGELVKEFKGLFSQTSEDFRRTQLAFLVHLDDIIIMGRSFEEHLQNVRRILQKLKEGNLKLSPFKCHLFRREVTYLGHIISWEGVRTDPDKISAVKDWNCPTDVHQLRSFLSLCTYYGKFVKNFSTIARPLYKLTEAKEKFIWAHECDNAFNKLKDALTSAPVLAYPEIGKQFILDTDVSLESIGAVLSQEIDGQERVIAYFSKCLSRQERNYCVTRKELLAIVKAVENFYPYLYGRRNCVRYSEIDKTPYTSPNILIKPAREVKIGPPKTASHSWDCTALDVQSLRRGQCYKSVNIACICLEISQTYLKYSDFGEESRNLRVFYVKGGISSNFDLIWREMDISGRFHHRSSRTIIKRDSLEASRTLAKLRDLHAKSGINTAAQHSVSSSENVQV</sequence>
<dbReference type="InterPro" id="IPR041577">
    <property type="entry name" value="RT_RNaseH_2"/>
</dbReference>
<evidence type="ECO:0000256" key="4">
    <source>
        <dbReference type="ARBA" id="ARBA00022759"/>
    </source>
</evidence>
<feature type="domain" description="CCHC-type" evidence="9">
    <location>
        <begin position="303"/>
        <end position="316"/>
    </location>
</feature>
<evidence type="ECO:0000259" key="9">
    <source>
        <dbReference type="PROSITE" id="PS50158"/>
    </source>
</evidence>
<dbReference type="Gene3D" id="3.30.70.270">
    <property type="match status" value="2"/>
</dbReference>
<dbReference type="Pfam" id="PF17919">
    <property type="entry name" value="RT_RNaseH_2"/>
    <property type="match status" value="1"/>
</dbReference>
<keyword evidence="3" id="KW-0540">Nuclease</keyword>
<dbReference type="GO" id="GO:0008270">
    <property type="term" value="F:zinc ion binding"/>
    <property type="evidence" value="ECO:0007669"/>
    <property type="project" value="UniProtKB-KW"/>
</dbReference>
<dbReference type="InterPro" id="IPR043128">
    <property type="entry name" value="Rev_trsase/Diguanyl_cyclase"/>
</dbReference>
<evidence type="ECO:0000256" key="5">
    <source>
        <dbReference type="ARBA" id="ARBA00022918"/>
    </source>
</evidence>
<gene>
    <name evidence="10" type="ORF">HNY73_005645</name>
</gene>
<dbReference type="InterPro" id="IPR043502">
    <property type="entry name" value="DNA/RNA_pol_sf"/>
</dbReference>
<keyword evidence="6" id="KW-0511">Multifunctional enzyme</keyword>
<dbReference type="GO" id="GO:0003676">
    <property type="term" value="F:nucleic acid binding"/>
    <property type="evidence" value="ECO:0007669"/>
    <property type="project" value="InterPro"/>
</dbReference>
<reference evidence="10" key="1">
    <citation type="journal article" date="2020" name="bioRxiv">
        <title>Chromosome-level reference genome of the European wasp spider Argiope bruennichi: a resource for studies on range expansion and evolutionary adaptation.</title>
        <authorList>
            <person name="Sheffer M.M."/>
            <person name="Hoppe A."/>
            <person name="Krehenwinkel H."/>
            <person name="Uhl G."/>
            <person name="Kuss A.W."/>
            <person name="Jensen L."/>
            <person name="Jensen C."/>
            <person name="Gillespie R.G."/>
            <person name="Hoff K.J."/>
            <person name="Prost S."/>
        </authorList>
    </citation>
    <scope>NUCLEOTIDE SEQUENCE</scope>
</reference>
<protein>
    <recommendedName>
        <fullName evidence="1">RNA-directed DNA polymerase</fullName>
        <ecNumber evidence="1">2.7.7.49</ecNumber>
    </recommendedName>
</protein>
<evidence type="ECO:0000256" key="3">
    <source>
        <dbReference type="ARBA" id="ARBA00022722"/>
    </source>
</evidence>
<dbReference type="SUPFAM" id="SSF56672">
    <property type="entry name" value="DNA/RNA polymerases"/>
    <property type="match status" value="1"/>
</dbReference>
<keyword evidence="4" id="KW-0255">Endonuclease</keyword>